<keyword evidence="1" id="KW-0472">Membrane</keyword>
<proteinExistence type="predicted"/>
<evidence type="ECO:0000313" key="3">
    <source>
        <dbReference type="Proteomes" id="UP000297540"/>
    </source>
</evidence>
<evidence type="ECO:0000256" key="1">
    <source>
        <dbReference type="SAM" id="Phobius"/>
    </source>
</evidence>
<gene>
    <name evidence="2" type="ORF">E2R66_07060</name>
</gene>
<organism evidence="2 3">
    <name type="scientific">Mucilaginibacter psychrotolerans</name>
    <dbReference type="NCBI Taxonomy" id="1524096"/>
    <lineage>
        <taxon>Bacteria</taxon>
        <taxon>Pseudomonadati</taxon>
        <taxon>Bacteroidota</taxon>
        <taxon>Sphingobacteriia</taxon>
        <taxon>Sphingobacteriales</taxon>
        <taxon>Sphingobacteriaceae</taxon>
        <taxon>Mucilaginibacter</taxon>
    </lineage>
</organism>
<dbReference type="EMBL" id="SOZE01000005">
    <property type="protein sequence ID" value="TFF38758.1"/>
    <property type="molecule type" value="Genomic_DNA"/>
</dbReference>
<name>A0A4Y8SIK7_9SPHI</name>
<comment type="caution">
    <text evidence="2">The sequence shown here is derived from an EMBL/GenBank/DDBJ whole genome shotgun (WGS) entry which is preliminary data.</text>
</comment>
<reference evidence="2 3" key="1">
    <citation type="journal article" date="2017" name="Int. J. Syst. Evol. Microbiol.">
        <title>Mucilaginibacterpsychrotolerans sp. nov., isolated from peatlands.</title>
        <authorList>
            <person name="Deng Y."/>
            <person name="Shen L."/>
            <person name="Xu B."/>
            <person name="Liu Y."/>
            <person name="Gu Z."/>
            <person name="Liu H."/>
            <person name="Zhou Y."/>
        </authorList>
    </citation>
    <scope>NUCLEOTIDE SEQUENCE [LARGE SCALE GENOMIC DNA]</scope>
    <source>
        <strain evidence="2 3">NH7-4</strain>
    </source>
</reference>
<keyword evidence="1" id="KW-1133">Transmembrane helix</keyword>
<keyword evidence="3" id="KW-1185">Reference proteome</keyword>
<dbReference type="RefSeq" id="WP_133228384.1">
    <property type="nucleotide sequence ID" value="NZ_SOZE01000005.1"/>
</dbReference>
<dbReference type="Proteomes" id="UP000297540">
    <property type="component" value="Unassembled WGS sequence"/>
</dbReference>
<feature type="transmembrane region" description="Helical" evidence="1">
    <location>
        <begin position="6"/>
        <end position="31"/>
    </location>
</feature>
<accession>A0A4Y8SIK7</accession>
<evidence type="ECO:0000313" key="2">
    <source>
        <dbReference type="EMBL" id="TFF38758.1"/>
    </source>
</evidence>
<dbReference type="AlphaFoldDB" id="A0A4Y8SIK7"/>
<dbReference type="OrthoDB" id="799787at2"/>
<protein>
    <submittedName>
        <fullName evidence="2">Uncharacterized protein</fullName>
    </submittedName>
</protein>
<keyword evidence="1" id="KW-0812">Transmembrane</keyword>
<sequence length="63" mass="7578">MTATHIFAFTMLGIALLLIFGVIFFSILKYIQRRYYPSWKFPDYISVGYADYLYHKFIKKDLK</sequence>